<dbReference type="GO" id="GO:0016407">
    <property type="term" value="F:acetyltransferase activity"/>
    <property type="evidence" value="ECO:0007669"/>
    <property type="project" value="InterPro"/>
</dbReference>
<dbReference type="PANTHER" id="PTHR23416">
    <property type="entry name" value="SIALIC ACID SYNTHASE-RELATED"/>
    <property type="match status" value="1"/>
</dbReference>
<evidence type="ECO:0000313" key="6">
    <source>
        <dbReference type="Proteomes" id="UP000019254"/>
    </source>
</evidence>
<evidence type="ECO:0000256" key="3">
    <source>
        <dbReference type="ARBA" id="ARBA00022737"/>
    </source>
</evidence>
<dbReference type="SUPFAM" id="SSF51161">
    <property type="entry name" value="Trimeric LpxA-like enzymes"/>
    <property type="match status" value="1"/>
</dbReference>
<dbReference type="InterPro" id="IPR001451">
    <property type="entry name" value="Hexapep"/>
</dbReference>
<dbReference type="AlphaFoldDB" id="W7BLS3"/>
<evidence type="ECO:0000256" key="1">
    <source>
        <dbReference type="ARBA" id="ARBA00007274"/>
    </source>
</evidence>
<dbReference type="InterPro" id="IPR018357">
    <property type="entry name" value="Hexapep_transf_CS"/>
</dbReference>
<name>W7BLS3_9LIST</name>
<keyword evidence="6" id="KW-1185">Reference proteome</keyword>
<organism evidence="5 6">
    <name type="scientific">Listeria cornellensis FSL F6-0969</name>
    <dbReference type="NCBI Taxonomy" id="1265820"/>
    <lineage>
        <taxon>Bacteria</taxon>
        <taxon>Bacillati</taxon>
        <taxon>Bacillota</taxon>
        <taxon>Bacilli</taxon>
        <taxon>Bacillales</taxon>
        <taxon>Listeriaceae</taxon>
        <taxon>Listeria</taxon>
    </lineage>
</organism>
<keyword evidence="2 5" id="KW-0808">Transferase</keyword>
<evidence type="ECO:0000256" key="2">
    <source>
        <dbReference type="ARBA" id="ARBA00022679"/>
    </source>
</evidence>
<dbReference type="EMBL" id="AODE01000025">
    <property type="protein sequence ID" value="EUJ27914.1"/>
    <property type="molecule type" value="Genomic_DNA"/>
</dbReference>
<dbReference type="InterPro" id="IPR051159">
    <property type="entry name" value="Hexapeptide_acetyltransf"/>
</dbReference>
<gene>
    <name evidence="5" type="ORF">PCORN_13102</name>
</gene>
<dbReference type="PATRIC" id="fig|1265820.5.peg.2590"/>
<evidence type="ECO:0000259" key="4">
    <source>
        <dbReference type="SMART" id="SM01266"/>
    </source>
</evidence>
<dbReference type="Pfam" id="PF00132">
    <property type="entry name" value="Hexapep"/>
    <property type="match status" value="1"/>
</dbReference>
<dbReference type="PROSITE" id="PS00101">
    <property type="entry name" value="HEXAPEP_TRANSFERASES"/>
    <property type="match status" value="1"/>
</dbReference>
<dbReference type="PANTHER" id="PTHR23416:SF23">
    <property type="entry name" value="ACETYLTRANSFERASE C18B11.09C-RELATED"/>
    <property type="match status" value="1"/>
</dbReference>
<reference evidence="5 6" key="1">
    <citation type="journal article" date="2014" name="Int. J. Syst. Evol. Microbiol.">
        <title>Listeria floridensis sp. nov., Listeria aquatica sp. nov., Listeria cornellensis sp. nov., Listeria riparia sp. nov. and Listeria grandensis sp. nov., from agricultural and natural environments.</title>
        <authorList>
            <person name="den Bakker H.C."/>
            <person name="Warchocki S."/>
            <person name="Wright E.M."/>
            <person name="Allred A.F."/>
            <person name="Ahlstrom C."/>
            <person name="Manuel C.S."/>
            <person name="Stasiewicz M.J."/>
            <person name="Burrell A."/>
            <person name="Roof S."/>
            <person name="Strawn L."/>
            <person name="Fortes E.D."/>
            <person name="Nightingale K.K."/>
            <person name="Kephart D."/>
            <person name="Wiedmann M."/>
        </authorList>
    </citation>
    <scope>NUCLEOTIDE SEQUENCE [LARGE SCALE GENOMIC DNA]</scope>
    <source>
        <strain evidence="6">FSL F6-969</strain>
    </source>
</reference>
<dbReference type="Pfam" id="PF12464">
    <property type="entry name" value="Mac"/>
    <property type="match status" value="1"/>
</dbReference>
<evidence type="ECO:0000313" key="5">
    <source>
        <dbReference type="EMBL" id="EUJ27914.1"/>
    </source>
</evidence>
<dbReference type="GO" id="GO:0005829">
    <property type="term" value="C:cytosol"/>
    <property type="evidence" value="ECO:0007669"/>
    <property type="project" value="TreeGrafter"/>
</dbReference>
<dbReference type="InterPro" id="IPR011004">
    <property type="entry name" value="Trimer_LpxA-like_sf"/>
</dbReference>
<feature type="domain" description="Maltose/galactoside acetyltransferase" evidence="4">
    <location>
        <begin position="18"/>
        <end position="71"/>
    </location>
</feature>
<keyword evidence="3" id="KW-0677">Repeat</keyword>
<proteinExistence type="inferred from homology"/>
<protein>
    <submittedName>
        <fullName evidence="5">Maltose O-acetyltransferase</fullName>
    </submittedName>
</protein>
<comment type="similarity">
    <text evidence="1">Belongs to the transferase hexapeptide repeat family.</text>
</comment>
<sequence>MKGEVKQREVANEMMTEREKMISGEMYRPGDAELVADRVRARELCAKINSVVSDSDEREVHIRELVGMAGKAVYMEPNVRLDYGYNLEVGDYFYANFDCVFLDCAPIKIGDNCMFAPGVHVYTAYHPLDATERNSGQELAKSVTIGNNVWVGGRSVINPGITIGDNAVIGSGSVVTKDVSANTVVAGNPARVIRQLNQQEENA</sequence>
<dbReference type="GO" id="GO:0008374">
    <property type="term" value="F:O-acyltransferase activity"/>
    <property type="evidence" value="ECO:0007669"/>
    <property type="project" value="TreeGrafter"/>
</dbReference>
<dbReference type="InterPro" id="IPR024688">
    <property type="entry name" value="Mac_dom"/>
</dbReference>
<accession>W7BLS3</accession>
<comment type="caution">
    <text evidence="5">The sequence shown here is derived from an EMBL/GenBank/DDBJ whole genome shotgun (WGS) entry which is preliminary data.</text>
</comment>
<dbReference type="FunFam" id="2.160.10.10:FF:000008">
    <property type="entry name" value="Maltose O-acetyltransferase"/>
    <property type="match status" value="1"/>
</dbReference>
<dbReference type="STRING" id="1265820.PCORN_13102"/>
<dbReference type="SMART" id="SM01266">
    <property type="entry name" value="Mac"/>
    <property type="match status" value="1"/>
</dbReference>
<dbReference type="CDD" id="cd03357">
    <property type="entry name" value="LbH_MAT_GAT"/>
    <property type="match status" value="1"/>
</dbReference>
<dbReference type="Proteomes" id="UP000019254">
    <property type="component" value="Unassembled WGS sequence"/>
</dbReference>
<dbReference type="Gene3D" id="2.160.10.10">
    <property type="entry name" value="Hexapeptide repeat proteins"/>
    <property type="match status" value="1"/>
</dbReference>